<gene>
    <name evidence="8" type="ordered locus">Hoch_2461</name>
</gene>
<proteinExistence type="predicted"/>
<dbReference type="HOGENOM" id="CLU_040940_5_3_7"/>
<dbReference type="SUPFAM" id="SSF55811">
    <property type="entry name" value="Nudix"/>
    <property type="match status" value="1"/>
</dbReference>
<organism evidence="8 9">
    <name type="scientific">Haliangium ochraceum (strain DSM 14365 / JCM 11303 / SMP-2)</name>
    <dbReference type="NCBI Taxonomy" id="502025"/>
    <lineage>
        <taxon>Bacteria</taxon>
        <taxon>Pseudomonadati</taxon>
        <taxon>Myxococcota</taxon>
        <taxon>Polyangia</taxon>
        <taxon>Haliangiales</taxon>
        <taxon>Kofleriaceae</taxon>
        <taxon>Haliangium</taxon>
    </lineage>
</organism>
<dbReference type="GO" id="GO:0010945">
    <property type="term" value="F:coenzyme A diphosphatase activity"/>
    <property type="evidence" value="ECO:0007669"/>
    <property type="project" value="InterPro"/>
</dbReference>
<evidence type="ECO:0000256" key="2">
    <source>
        <dbReference type="ARBA" id="ARBA00001946"/>
    </source>
</evidence>
<dbReference type="Pfam" id="PF00293">
    <property type="entry name" value="NUDIX"/>
    <property type="match status" value="1"/>
</dbReference>
<dbReference type="Proteomes" id="UP000001880">
    <property type="component" value="Chromosome"/>
</dbReference>
<dbReference type="OrthoDB" id="289720at2"/>
<dbReference type="AlphaFoldDB" id="D0LKE9"/>
<dbReference type="Gene3D" id="3.90.79.10">
    <property type="entry name" value="Nucleoside Triphosphate Pyrophosphohydrolase"/>
    <property type="match status" value="1"/>
</dbReference>
<dbReference type="PROSITE" id="PS51462">
    <property type="entry name" value="NUDIX"/>
    <property type="match status" value="1"/>
</dbReference>
<evidence type="ECO:0000259" key="7">
    <source>
        <dbReference type="PROSITE" id="PS51462"/>
    </source>
</evidence>
<dbReference type="InterPro" id="IPR015797">
    <property type="entry name" value="NUDIX_hydrolase-like_dom_sf"/>
</dbReference>
<dbReference type="EMBL" id="CP001804">
    <property type="protein sequence ID" value="ACY14997.1"/>
    <property type="molecule type" value="Genomic_DNA"/>
</dbReference>
<dbReference type="InterPro" id="IPR000086">
    <property type="entry name" value="NUDIX_hydrolase_dom"/>
</dbReference>
<dbReference type="eggNOG" id="COG1051">
    <property type="taxonomic scope" value="Bacteria"/>
</dbReference>
<keyword evidence="3" id="KW-0479">Metal-binding</keyword>
<dbReference type="PANTHER" id="PTHR12992">
    <property type="entry name" value="NUDIX HYDROLASE"/>
    <property type="match status" value="1"/>
</dbReference>
<dbReference type="CDD" id="cd03426">
    <property type="entry name" value="NUDIX_CoAse_Nudt7"/>
    <property type="match status" value="1"/>
</dbReference>
<evidence type="ECO:0000256" key="3">
    <source>
        <dbReference type="ARBA" id="ARBA00022723"/>
    </source>
</evidence>
<dbReference type="KEGG" id="hoh:Hoch_2461"/>
<dbReference type="InterPro" id="IPR045121">
    <property type="entry name" value="CoAse"/>
</dbReference>
<keyword evidence="9" id="KW-1185">Reference proteome</keyword>
<evidence type="ECO:0000256" key="4">
    <source>
        <dbReference type="ARBA" id="ARBA00022801"/>
    </source>
</evidence>
<evidence type="ECO:0000256" key="6">
    <source>
        <dbReference type="ARBA" id="ARBA00023211"/>
    </source>
</evidence>
<comment type="cofactor">
    <cofactor evidence="2">
        <name>Mg(2+)</name>
        <dbReference type="ChEBI" id="CHEBI:18420"/>
    </cofactor>
</comment>
<protein>
    <submittedName>
        <fullName evidence="8">NUDIX hydrolase</fullName>
    </submittedName>
</protein>
<dbReference type="PANTHER" id="PTHR12992:SF11">
    <property type="entry name" value="MITOCHONDRIAL COENZYME A DIPHOSPHATASE NUDT8"/>
    <property type="match status" value="1"/>
</dbReference>
<evidence type="ECO:0000313" key="8">
    <source>
        <dbReference type="EMBL" id="ACY14997.1"/>
    </source>
</evidence>
<dbReference type="GO" id="GO:0046872">
    <property type="term" value="F:metal ion binding"/>
    <property type="evidence" value="ECO:0007669"/>
    <property type="project" value="UniProtKB-KW"/>
</dbReference>
<name>D0LKE9_HALO1</name>
<evidence type="ECO:0000256" key="1">
    <source>
        <dbReference type="ARBA" id="ARBA00001936"/>
    </source>
</evidence>
<keyword evidence="4 8" id="KW-0378">Hydrolase</keyword>
<comment type="cofactor">
    <cofactor evidence="1">
        <name>Mn(2+)</name>
        <dbReference type="ChEBI" id="CHEBI:29035"/>
    </cofactor>
</comment>
<dbReference type="RefSeq" id="WP_012827605.1">
    <property type="nucleotide sequence ID" value="NC_013440.1"/>
</dbReference>
<feature type="domain" description="Nudix hydrolase" evidence="7">
    <location>
        <begin position="30"/>
        <end position="168"/>
    </location>
</feature>
<accession>D0LKE9</accession>
<sequence length="199" mass="22324">MSREQVPPLSLARFEARLATVREHDPSIEGVRTAVAMLLRFGELGPEVLLMKRAERADDHWSGHISLPGGREQDGDRDLRATAMRETEEEVGVSLARDARPIGRLAAIQAVARGRIIPMVVAPFVFVETQPVRVALGPEAQDAFWLPLREAAAGAFSDIYLYDHEGATRELPCWRYRGHTVWGLTYRMLDDLLRLVGER</sequence>
<evidence type="ECO:0000256" key="5">
    <source>
        <dbReference type="ARBA" id="ARBA00022842"/>
    </source>
</evidence>
<keyword evidence="6" id="KW-0464">Manganese</keyword>
<keyword evidence="5" id="KW-0460">Magnesium</keyword>
<evidence type="ECO:0000313" key="9">
    <source>
        <dbReference type="Proteomes" id="UP000001880"/>
    </source>
</evidence>
<reference evidence="8 9" key="1">
    <citation type="journal article" date="2010" name="Stand. Genomic Sci.">
        <title>Complete genome sequence of Haliangium ochraceum type strain (SMP-2).</title>
        <authorList>
            <consortium name="US DOE Joint Genome Institute (JGI-PGF)"/>
            <person name="Ivanova N."/>
            <person name="Daum C."/>
            <person name="Lang E."/>
            <person name="Abt B."/>
            <person name="Kopitz M."/>
            <person name="Saunders E."/>
            <person name="Lapidus A."/>
            <person name="Lucas S."/>
            <person name="Glavina Del Rio T."/>
            <person name="Nolan M."/>
            <person name="Tice H."/>
            <person name="Copeland A."/>
            <person name="Cheng J.F."/>
            <person name="Chen F."/>
            <person name="Bruce D."/>
            <person name="Goodwin L."/>
            <person name="Pitluck S."/>
            <person name="Mavromatis K."/>
            <person name="Pati A."/>
            <person name="Mikhailova N."/>
            <person name="Chen A."/>
            <person name="Palaniappan K."/>
            <person name="Land M."/>
            <person name="Hauser L."/>
            <person name="Chang Y.J."/>
            <person name="Jeffries C.D."/>
            <person name="Detter J.C."/>
            <person name="Brettin T."/>
            <person name="Rohde M."/>
            <person name="Goker M."/>
            <person name="Bristow J."/>
            <person name="Markowitz V."/>
            <person name="Eisen J.A."/>
            <person name="Hugenholtz P."/>
            <person name="Kyrpides N.C."/>
            <person name="Klenk H.P."/>
        </authorList>
    </citation>
    <scope>NUCLEOTIDE SEQUENCE [LARGE SCALE GENOMIC DNA]</scope>
    <source>
        <strain evidence="9">DSM 14365 / CIP 107738 / JCM 11303 / AJ 13395 / SMP-2</strain>
    </source>
</reference>